<reference evidence="1 2" key="1">
    <citation type="submission" date="2016-04" db="EMBL/GenBank/DDBJ databases">
        <title>Genome analyses suggest a sexual origin of heterokaryosis in a supposedly ancient asexual fungus.</title>
        <authorList>
            <person name="Ropars J."/>
            <person name="Sedzielewska K."/>
            <person name="Noel J."/>
            <person name="Charron P."/>
            <person name="Farinelli L."/>
            <person name="Marton T."/>
            <person name="Kruger M."/>
            <person name="Pelin A."/>
            <person name="Brachmann A."/>
            <person name="Corradi N."/>
        </authorList>
    </citation>
    <scope>NUCLEOTIDE SEQUENCE [LARGE SCALE GENOMIC DNA]</scope>
    <source>
        <strain evidence="1 2">C2</strain>
    </source>
</reference>
<sequence length="69" mass="8033">MGEHLDQDTLLKELVKEAECELDKEAYYSCLNNYYRSNPSIGLSSTYQTIFKDIDSILKECLIYILLSF</sequence>
<name>A0A2N1MLB3_9GLOM</name>
<organism evidence="1 2">
    <name type="scientific">Rhizophagus irregularis</name>
    <dbReference type="NCBI Taxonomy" id="588596"/>
    <lineage>
        <taxon>Eukaryota</taxon>
        <taxon>Fungi</taxon>
        <taxon>Fungi incertae sedis</taxon>
        <taxon>Mucoromycota</taxon>
        <taxon>Glomeromycotina</taxon>
        <taxon>Glomeromycetes</taxon>
        <taxon>Glomerales</taxon>
        <taxon>Glomeraceae</taxon>
        <taxon>Rhizophagus</taxon>
    </lineage>
</organism>
<dbReference type="EMBL" id="LLXL01001923">
    <property type="protein sequence ID" value="PKK62434.1"/>
    <property type="molecule type" value="Genomic_DNA"/>
</dbReference>
<comment type="caution">
    <text evidence="1">The sequence shown here is derived from an EMBL/GenBank/DDBJ whole genome shotgun (WGS) entry which is preliminary data.</text>
</comment>
<proteinExistence type="predicted"/>
<evidence type="ECO:0000313" key="2">
    <source>
        <dbReference type="Proteomes" id="UP000233469"/>
    </source>
</evidence>
<protein>
    <submittedName>
        <fullName evidence="1">Uncharacterized protein</fullName>
    </submittedName>
</protein>
<accession>A0A2N1MLB3</accession>
<gene>
    <name evidence="1" type="ORF">RhiirC2_790396</name>
</gene>
<dbReference type="AlphaFoldDB" id="A0A2N1MLB3"/>
<reference evidence="1 2" key="2">
    <citation type="submission" date="2017-10" db="EMBL/GenBank/DDBJ databases">
        <title>Extensive intraspecific genome diversity in a model arbuscular mycorrhizal fungus.</title>
        <authorList>
            <person name="Chen E.C.H."/>
            <person name="Morin E."/>
            <person name="Baudet D."/>
            <person name="Noel J."/>
            <person name="Ndikumana S."/>
            <person name="Charron P."/>
            <person name="St-Onge C."/>
            <person name="Giorgi J."/>
            <person name="Grigoriev I.V."/>
            <person name="Roux C."/>
            <person name="Martin F.M."/>
            <person name="Corradi N."/>
        </authorList>
    </citation>
    <scope>NUCLEOTIDE SEQUENCE [LARGE SCALE GENOMIC DNA]</scope>
    <source>
        <strain evidence="1 2">C2</strain>
    </source>
</reference>
<evidence type="ECO:0000313" key="1">
    <source>
        <dbReference type="EMBL" id="PKK62434.1"/>
    </source>
</evidence>
<dbReference type="Proteomes" id="UP000233469">
    <property type="component" value="Unassembled WGS sequence"/>
</dbReference>